<protein>
    <submittedName>
        <fullName evidence="1">32397_t:CDS:1</fullName>
    </submittedName>
</protein>
<organism evidence="1 2">
    <name type="scientific">Gigaspora margarita</name>
    <dbReference type="NCBI Taxonomy" id="4874"/>
    <lineage>
        <taxon>Eukaryota</taxon>
        <taxon>Fungi</taxon>
        <taxon>Fungi incertae sedis</taxon>
        <taxon>Mucoromycota</taxon>
        <taxon>Glomeromycotina</taxon>
        <taxon>Glomeromycetes</taxon>
        <taxon>Diversisporales</taxon>
        <taxon>Gigasporaceae</taxon>
        <taxon>Gigaspora</taxon>
    </lineage>
</organism>
<reference evidence="1 2" key="1">
    <citation type="submission" date="2021-06" db="EMBL/GenBank/DDBJ databases">
        <authorList>
            <person name="Kallberg Y."/>
            <person name="Tangrot J."/>
            <person name="Rosling A."/>
        </authorList>
    </citation>
    <scope>NUCLEOTIDE SEQUENCE [LARGE SCALE GENOMIC DNA]</scope>
    <source>
        <strain evidence="1 2">120-4 pot B 10/14</strain>
    </source>
</reference>
<keyword evidence="2" id="KW-1185">Reference proteome</keyword>
<dbReference type="Proteomes" id="UP000789901">
    <property type="component" value="Unassembled WGS sequence"/>
</dbReference>
<gene>
    <name evidence="1" type="ORF">GMARGA_LOCUS8880</name>
</gene>
<accession>A0ABN7UNR9</accession>
<evidence type="ECO:0000313" key="2">
    <source>
        <dbReference type="Proteomes" id="UP000789901"/>
    </source>
</evidence>
<name>A0ABN7UNR9_GIGMA</name>
<comment type="caution">
    <text evidence="1">The sequence shown here is derived from an EMBL/GenBank/DDBJ whole genome shotgun (WGS) entry which is preliminary data.</text>
</comment>
<evidence type="ECO:0000313" key="1">
    <source>
        <dbReference type="EMBL" id="CAG8641708.1"/>
    </source>
</evidence>
<sequence>MEEQIGAKQRQQKEHGYILNAFYNETFGSQLQEKIVLDKLRPPIFEEISKEIHNDTETQCGDVDYSDEICSGGVCFDEIRSDEICFDEIYSDLVSELVLFKSLTKNLN</sequence>
<dbReference type="EMBL" id="CAJVQB010004640">
    <property type="protein sequence ID" value="CAG8641708.1"/>
    <property type="molecule type" value="Genomic_DNA"/>
</dbReference>
<proteinExistence type="predicted"/>